<dbReference type="EMBL" id="BAABEY010000001">
    <property type="protein sequence ID" value="GAA4430879.1"/>
    <property type="molecule type" value="Genomic_DNA"/>
</dbReference>
<name>A0ABP8LM29_9BACT</name>
<dbReference type="InterPro" id="IPR027056">
    <property type="entry name" value="Gluconate_2DH_su3"/>
</dbReference>
<dbReference type="Proteomes" id="UP001501508">
    <property type="component" value="Unassembled WGS sequence"/>
</dbReference>
<reference evidence="2" key="1">
    <citation type="journal article" date="2019" name="Int. J. Syst. Evol. Microbiol.">
        <title>The Global Catalogue of Microorganisms (GCM) 10K type strain sequencing project: providing services to taxonomists for standard genome sequencing and annotation.</title>
        <authorList>
            <consortium name="The Broad Institute Genomics Platform"/>
            <consortium name="The Broad Institute Genome Sequencing Center for Infectious Disease"/>
            <person name="Wu L."/>
            <person name="Ma J."/>
        </authorList>
    </citation>
    <scope>NUCLEOTIDE SEQUENCE [LARGE SCALE GENOMIC DNA]</scope>
    <source>
        <strain evidence="2">JCM 31920</strain>
    </source>
</reference>
<evidence type="ECO:0008006" key="3">
    <source>
        <dbReference type="Google" id="ProtNLM"/>
    </source>
</evidence>
<proteinExistence type="predicted"/>
<evidence type="ECO:0000313" key="2">
    <source>
        <dbReference type="Proteomes" id="UP001501508"/>
    </source>
</evidence>
<sequence>MRRREAIRTLTGIFGTTLLVPSWANGWKENHFSKPSLLSEPQKQILTKLVDAILPKTDTPGGNELGVQVFVERMIQDCFDDSVQNRFRNELDKMDAAARDLRGKRFTELNAPERLSIIKYWSSQNDTPEKEFASSVKGLAVQGYTSSEYYLTQVSKYELVPARYHGCVDINS</sequence>
<protein>
    <recommendedName>
        <fullName evidence="3">Gluconate 2-dehydrogenase subunit 3 family protein</fullName>
    </recommendedName>
</protein>
<dbReference type="Pfam" id="PF13618">
    <property type="entry name" value="Gluconate_2-dh3"/>
    <property type="match status" value="1"/>
</dbReference>
<dbReference type="RefSeq" id="WP_345025999.1">
    <property type="nucleotide sequence ID" value="NZ_BAABEY010000001.1"/>
</dbReference>
<evidence type="ECO:0000313" key="1">
    <source>
        <dbReference type="EMBL" id="GAA4430879.1"/>
    </source>
</evidence>
<organism evidence="1 2">
    <name type="scientific">Ravibacter arvi</name>
    <dbReference type="NCBI Taxonomy" id="2051041"/>
    <lineage>
        <taxon>Bacteria</taxon>
        <taxon>Pseudomonadati</taxon>
        <taxon>Bacteroidota</taxon>
        <taxon>Cytophagia</taxon>
        <taxon>Cytophagales</taxon>
        <taxon>Spirosomataceae</taxon>
        <taxon>Ravibacter</taxon>
    </lineage>
</organism>
<accession>A0ABP8LM29</accession>
<gene>
    <name evidence="1" type="ORF">GCM10023091_00760</name>
</gene>
<keyword evidence="2" id="KW-1185">Reference proteome</keyword>
<comment type="caution">
    <text evidence="1">The sequence shown here is derived from an EMBL/GenBank/DDBJ whole genome shotgun (WGS) entry which is preliminary data.</text>
</comment>